<evidence type="ECO:0000313" key="2">
    <source>
        <dbReference type="Proteomes" id="UP001159405"/>
    </source>
</evidence>
<dbReference type="SUPFAM" id="SSF52540">
    <property type="entry name" value="P-loop containing nucleoside triphosphate hydrolases"/>
    <property type="match status" value="2"/>
</dbReference>
<dbReference type="Gene3D" id="3.40.50.300">
    <property type="entry name" value="P-loop containing nucleotide triphosphate hydrolases"/>
    <property type="match status" value="2"/>
</dbReference>
<dbReference type="Proteomes" id="UP001159405">
    <property type="component" value="Unassembled WGS sequence"/>
</dbReference>
<evidence type="ECO:0000313" key="1">
    <source>
        <dbReference type="EMBL" id="CAH3032570.1"/>
    </source>
</evidence>
<protein>
    <submittedName>
        <fullName evidence="1">Uncharacterized protein</fullName>
    </submittedName>
</protein>
<organism evidence="1 2">
    <name type="scientific">Porites lobata</name>
    <dbReference type="NCBI Taxonomy" id="104759"/>
    <lineage>
        <taxon>Eukaryota</taxon>
        <taxon>Metazoa</taxon>
        <taxon>Cnidaria</taxon>
        <taxon>Anthozoa</taxon>
        <taxon>Hexacorallia</taxon>
        <taxon>Scleractinia</taxon>
        <taxon>Fungiina</taxon>
        <taxon>Poritidae</taxon>
        <taxon>Porites</taxon>
    </lineage>
</organism>
<dbReference type="PANTHER" id="PTHR36978:SF4">
    <property type="entry name" value="P-LOOP CONTAINING NUCLEOSIDE TRIPHOSPHATE HYDROLASE PROTEIN"/>
    <property type="match status" value="1"/>
</dbReference>
<dbReference type="InterPro" id="IPR027417">
    <property type="entry name" value="P-loop_NTPase"/>
</dbReference>
<gene>
    <name evidence="1" type="ORF">PLOB_00000031</name>
</gene>
<dbReference type="EMBL" id="CALNXK010000001">
    <property type="protein sequence ID" value="CAH3032570.1"/>
    <property type="molecule type" value="Genomic_DNA"/>
</dbReference>
<comment type="caution">
    <text evidence="1">The sequence shown here is derived from an EMBL/GenBank/DDBJ whole genome shotgun (WGS) entry which is preliminary data.</text>
</comment>
<dbReference type="Pfam" id="PF17784">
    <property type="entry name" value="Sulfotransfer_4"/>
    <property type="match status" value="2"/>
</dbReference>
<reference evidence="1 2" key="1">
    <citation type="submission" date="2022-05" db="EMBL/GenBank/DDBJ databases">
        <authorList>
            <consortium name="Genoscope - CEA"/>
            <person name="William W."/>
        </authorList>
    </citation>
    <scope>NUCLEOTIDE SEQUENCE [LARGE SCALE GENOMIC DNA]</scope>
</reference>
<dbReference type="PANTHER" id="PTHR36978">
    <property type="entry name" value="P-LOOP CONTAINING NUCLEOTIDE TRIPHOSPHATE HYDROLASE"/>
    <property type="match status" value="1"/>
</dbReference>
<keyword evidence="2" id="KW-1185">Reference proteome</keyword>
<proteinExistence type="predicted"/>
<sequence length="428" mass="49092">MTDLKVIGAGLGRTGTKSLQQALVLLGFGPCHHMTELLPDNQEHLWPMWKEIFSSSEDKSEKLKEAFRGYVATTDYPGCLFYKEFLQWNPDAKVILTVRDNPEKWVESVRATIFPVKSTKESDSNSARQEFNDSFNACVTKVHGVDPEEPETNLRKFYLDWNEEVKRNVKEENLLIFNVKEGWDPLCKFLGVTQPEQLFPNVNSSEIMTDLKVIGAGLGRTGTKSLQQALVLLGFGPCHHMTETVPDNQEHLLMWKEIFSDSGDKSEKLKEAFRGYVATTDYPGCLFYKEFLQWNPDAKVILTLRDNPEKWVESVRATIFPVKSTKESGSNSARQEFNDSFDACVTKVHGADPRKPETDLRKFYLDWNEEVKRNVKEENLLVFNVKEGWDPLCKFLDVPEPKQPFPNVNSREAYLKQNAKHLVKKTEL</sequence>
<accession>A0ABN8MNP3</accession>
<dbReference type="InterPro" id="IPR040632">
    <property type="entry name" value="Sulfotransfer_4"/>
</dbReference>
<name>A0ABN8MNP3_9CNID</name>